<accession>A0ABQ9Y649</accession>
<keyword evidence="2" id="KW-1185">Reference proteome</keyword>
<reference evidence="1 2" key="1">
    <citation type="journal article" date="2022" name="bioRxiv">
        <title>Genomics of Preaxostyla Flagellates Illuminates Evolutionary Transitions and the Path Towards Mitochondrial Loss.</title>
        <authorList>
            <person name="Novak L.V.F."/>
            <person name="Treitli S.C."/>
            <person name="Pyrih J."/>
            <person name="Halakuc P."/>
            <person name="Pipaliya S.V."/>
            <person name="Vacek V."/>
            <person name="Brzon O."/>
            <person name="Soukal P."/>
            <person name="Eme L."/>
            <person name="Dacks J.B."/>
            <person name="Karnkowska A."/>
            <person name="Elias M."/>
            <person name="Hampl V."/>
        </authorList>
    </citation>
    <scope>NUCLEOTIDE SEQUENCE [LARGE SCALE GENOMIC DNA]</scope>
    <source>
        <strain evidence="1">NAU3</strain>
        <tissue evidence="1">Gut</tissue>
    </source>
</reference>
<dbReference type="EMBL" id="JARBJD010000031">
    <property type="protein sequence ID" value="KAK2959179.1"/>
    <property type="molecule type" value="Genomic_DNA"/>
</dbReference>
<dbReference type="Proteomes" id="UP001281761">
    <property type="component" value="Unassembled WGS sequence"/>
</dbReference>
<name>A0ABQ9Y649_9EUKA</name>
<gene>
    <name evidence="1" type="ORF">BLNAU_5737</name>
</gene>
<organism evidence="1 2">
    <name type="scientific">Blattamonas nauphoetae</name>
    <dbReference type="NCBI Taxonomy" id="2049346"/>
    <lineage>
        <taxon>Eukaryota</taxon>
        <taxon>Metamonada</taxon>
        <taxon>Preaxostyla</taxon>
        <taxon>Oxymonadida</taxon>
        <taxon>Blattamonas</taxon>
    </lineage>
</organism>
<evidence type="ECO:0000313" key="1">
    <source>
        <dbReference type="EMBL" id="KAK2959179.1"/>
    </source>
</evidence>
<comment type="caution">
    <text evidence="1">The sequence shown here is derived from an EMBL/GenBank/DDBJ whole genome shotgun (WGS) entry which is preliminary data.</text>
</comment>
<protein>
    <submittedName>
        <fullName evidence="1">Uncharacterized protein</fullName>
    </submittedName>
</protein>
<evidence type="ECO:0000313" key="2">
    <source>
        <dbReference type="Proteomes" id="UP001281761"/>
    </source>
</evidence>
<proteinExistence type="predicted"/>
<sequence>MNSSPHEEFVTSDHTDQQFQSLLSTVSGEDKEKARSSLSALFEIVSESPATAKSLYNLGCVDFLNVFCETWNPSTVPNWHLFTDAQSVSLLYFHFHI</sequence>